<dbReference type="Pfam" id="PF16916">
    <property type="entry name" value="ZT_dimer"/>
    <property type="match status" value="1"/>
</dbReference>
<dbReference type="AlphaFoldDB" id="A0A3Q9G1R8"/>
<comment type="subcellular location">
    <subcellularLocation>
        <location evidence="1">Membrane</location>
        <topology evidence="1">Multi-pass membrane protein</topology>
    </subcellularLocation>
</comment>
<evidence type="ECO:0000256" key="5">
    <source>
        <dbReference type="ARBA" id="ARBA00022989"/>
    </source>
</evidence>
<evidence type="ECO:0000256" key="3">
    <source>
        <dbReference type="ARBA" id="ARBA00022448"/>
    </source>
</evidence>
<dbReference type="PANTHER" id="PTHR11562">
    <property type="entry name" value="CATION EFFLUX PROTEIN/ ZINC TRANSPORTER"/>
    <property type="match status" value="1"/>
</dbReference>
<dbReference type="InterPro" id="IPR058533">
    <property type="entry name" value="Cation_efflux_TM"/>
</dbReference>
<dbReference type="Gene3D" id="1.20.1510.10">
    <property type="entry name" value="Cation efflux protein transmembrane domain"/>
    <property type="match status" value="1"/>
</dbReference>
<dbReference type="Proteomes" id="UP000280344">
    <property type="component" value="Chromosome"/>
</dbReference>
<evidence type="ECO:0000256" key="8">
    <source>
        <dbReference type="SAM" id="Phobius"/>
    </source>
</evidence>
<organism evidence="11 12">
    <name type="scientific">Flaviflexus ciconiae</name>
    <dbReference type="NCBI Taxonomy" id="2496867"/>
    <lineage>
        <taxon>Bacteria</taxon>
        <taxon>Bacillati</taxon>
        <taxon>Actinomycetota</taxon>
        <taxon>Actinomycetes</taxon>
        <taxon>Actinomycetales</taxon>
        <taxon>Actinomycetaceae</taxon>
        <taxon>Flaviflexus</taxon>
    </lineage>
</organism>
<keyword evidence="3" id="KW-0813">Transport</keyword>
<dbReference type="SUPFAM" id="SSF161111">
    <property type="entry name" value="Cation efflux protein transmembrane domain-like"/>
    <property type="match status" value="1"/>
</dbReference>
<dbReference type="NCBIfam" id="TIGR01297">
    <property type="entry name" value="CDF"/>
    <property type="match status" value="1"/>
</dbReference>
<comment type="similarity">
    <text evidence="2">Belongs to the cation diffusion facilitator (CDF) transporter (TC 2.A.4) family. SLC30A subfamily.</text>
</comment>
<dbReference type="InterPro" id="IPR027470">
    <property type="entry name" value="Cation_efflux_CTD"/>
</dbReference>
<evidence type="ECO:0000259" key="10">
    <source>
        <dbReference type="Pfam" id="PF16916"/>
    </source>
</evidence>
<feature type="transmembrane region" description="Helical" evidence="8">
    <location>
        <begin position="84"/>
        <end position="103"/>
    </location>
</feature>
<dbReference type="Pfam" id="PF01545">
    <property type="entry name" value="Cation_efflux"/>
    <property type="match status" value="1"/>
</dbReference>
<dbReference type="InterPro" id="IPR002524">
    <property type="entry name" value="Cation_efflux"/>
</dbReference>
<dbReference type="InterPro" id="IPR050681">
    <property type="entry name" value="CDF/SLC30A"/>
</dbReference>
<sequence length="304" mass="32588">MSHDHSHATATTNRNRLLVAFGVTATILVAEVIGALWTGSLSLLTDAGHMLTDTVGLFMALIATQLTLRPPDNRRTWGMRRAEVLAAGFQASVLFIVGVFAIVEGIRRLIEPSEVHGTGLLIFGIVGLAGNLISLAVLSGGRKSNINMRAAFLEVINDALGSVAVIISAIIIATTGWVRADAIAGMIIALLILPRAIIILKESGAILLESTPAGLDLEEVRQHMLELPHVIAVHDLHASEISSGFPTLSAHVVLDDSCFHDNHAPQILDALQACVKEHFPVSIEHTTFQLEPVGHTDHEFHTHD</sequence>
<evidence type="ECO:0000256" key="1">
    <source>
        <dbReference type="ARBA" id="ARBA00004141"/>
    </source>
</evidence>
<proteinExistence type="inferred from homology"/>
<feature type="transmembrane region" description="Helical" evidence="8">
    <location>
        <begin position="159"/>
        <end position="177"/>
    </location>
</feature>
<keyword evidence="4 8" id="KW-0812">Transmembrane</keyword>
<keyword evidence="12" id="KW-1185">Reference proteome</keyword>
<dbReference type="OrthoDB" id="9809646at2"/>
<dbReference type="InterPro" id="IPR027469">
    <property type="entry name" value="Cation_efflux_TMD_sf"/>
</dbReference>
<keyword evidence="7 8" id="KW-0472">Membrane</keyword>
<feature type="transmembrane region" description="Helical" evidence="8">
    <location>
        <begin position="17"/>
        <end position="37"/>
    </location>
</feature>
<feature type="domain" description="Cation efflux protein transmembrane" evidence="9">
    <location>
        <begin position="17"/>
        <end position="208"/>
    </location>
</feature>
<dbReference type="SUPFAM" id="SSF160240">
    <property type="entry name" value="Cation efflux protein cytoplasmic domain-like"/>
    <property type="match status" value="1"/>
</dbReference>
<dbReference type="GO" id="GO:0005886">
    <property type="term" value="C:plasma membrane"/>
    <property type="evidence" value="ECO:0007669"/>
    <property type="project" value="TreeGrafter"/>
</dbReference>
<dbReference type="GO" id="GO:0005385">
    <property type="term" value="F:zinc ion transmembrane transporter activity"/>
    <property type="evidence" value="ECO:0007669"/>
    <property type="project" value="TreeGrafter"/>
</dbReference>
<reference evidence="11 12" key="1">
    <citation type="submission" date="2018-12" db="EMBL/GenBank/DDBJ databases">
        <title>Complete genome sequence of Flaviflexus sp. H23T48.</title>
        <authorList>
            <person name="Bae J.-W."/>
            <person name="Lee J.-Y."/>
        </authorList>
    </citation>
    <scope>NUCLEOTIDE SEQUENCE [LARGE SCALE GENOMIC DNA]</scope>
    <source>
        <strain evidence="11 12">H23T48</strain>
    </source>
</reference>
<protein>
    <submittedName>
        <fullName evidence="11">Cation transporter</fullName>
    </submittedName>
</protein>
<feature type="transmembrane region" description="Helical" evidence="8">
    <location>
        <begin position="115"/>
        <end position="138"/>
    </location>
</feature>
<feature type="transmembrane region" description="Helical" evidence="8">
    <location>
        <begin position="43"/>
        <end position="63"/>
    </location>
</feature>
<keyword evidence="6" id="KW-0406">Ion transport</keyword>
<dbReference type="KEGG" id="flh:EJ997_06145"/>
<name>A0A3Q9G1R8_9ACTO</name>
<evidence type="ECO:0000256" key="7">
    <source>
        <dbReference type="ARBA" id="ARBA00023136"/>
    </source>
</evidence>
<gene>
    <name evidence="11" type="ORF">EJ997_06145</name>
</gene>
<evidence type="ECO:0000256" key="2">
    <source>
        <dbReference type="ARBA" id="ARBA00008873"/>
    </source>
</evidence>
<evidence type="ECO:0000313" key="12">
    <source>
        <dbReference type="Proteomes" id="UP000280344"/>
    </source>
</evidence>
<keyword evidence="5 8" id="KW-1133">Transmembrane helix</keyword>
<evidence type="ECO:0000313" key="11">
    <source>
        <dbReference type="EMBL" id="AZQ76980.1"/>
    </source>
</evidence>
<evidence type="ECO:0000256" key="4">
    <source>
        <dbReference type="ARBA" id="ARBA00022692"/>
    </source>
</evidence>
<feature type="transmembrane region" description="Helical" evidence="8">
    <location>
        <begin position="183"/>
        <end position="200"/>
    </location>
</feature>
<dbReference type="PANTHER" id="PTHR11562:SF17">
    <property type="entry name" value="RE54080P-RELATED"/>
    <property type="match status" value="1"/>
</dbReference>
<feature type="domain" description="Cation efflux protein cytoplasmic" evidence="10">
    <location>
        <begin position="214"/>
        <end position="292"/>
    </location>
</feature>
<evidence type="ECO:0000256" key="6">
    <source>
        <dbReference type="ARBA" id="ARBA00023065"/>
    </source>
</evidence>
<dbReference type="EMBL" id="CP034593">
    <property type="protein sequence ID" value="AZQ76980.1"/>
    <property type="molecule type" value="Genomic_DNA"/>
</dbReference>
<accession>A0A3Q9G1R8</accession>
<evidence type="ECO:0000259" key="9">
    <source>
        <dbReference type="Pfam" id="PF01545"/>
    </source>
</evidence>
<dbReference type="RefSeq" id="WP_126703785.1">
    <property type="nucleotide sequence ID" value="NZ_CP034593.1"/>
</dbReference>
<dbReference type="InterPro" id="IPR036837">
    <property type="entry name" value="Cation_efflux_CTD_sf"/>
</dbReference>